<feature type="signal peptide" evidence="2">
    <location>
        <begin position="1"/>
        <end position="19"/>
    </location>
</feature>
<protein>
    <submittedName>
        <fullName evidence="3">Periplasmic heavy metal sensor</fullName>
    </submittedName>
</protein>
<dbReference type="Pfam" id="PF13801">
    <property type="entry name" value="Metal_resist"/>
    <property type="match status" value="1"/>
</dbReference>
<keyword evidence="2" id="KW-0732">Signal</keyword>
<reference evidence="3 4" key="1">
    <citation type="submission" date="2020-10" db="EMBL/GenBank/DDBJ databases">
        <title>Ramlibacter sp. HM2 16S ribosomal RNA gene Genome sequencing and assembly.</title>
        <authorList>
            <person name="Kang M."/>
        </authorList>
    </citation>
    <scope>NUCLEOTIDE SEQUENCE [LARGE SCALE GENOMIC DNA]</scope>
    <source>
        <strain evidence="3 4">HM2</strain>
    </source>
</reference>
<dbReference type="InterPro" id="IPR025961">
    <property type="entry name" value="Metal_resist"/>
</dbReference>
<gene>
    <name evidence="3" type="ORF">IM787_21260</name>
</gene>
<keyword evidence="4" id="KW-1185">Reference proteome</keyword>
<feature type="coiled-coil region" evidence="1">
    <location>
        <begin position="107"/>
        <end position="155"/>
    </location>
</feature>
<keyword evidence="1" id="KW-0175">Coiled coil</keyword>
<proteinExistence type="predicted"/>
<organism evidence="3 4">
    <name type="scientific">Ramlibacter pallidus</name>
    <dbReference type="NCBI Taxonomy" id="2780087"/>
    <lineage>
        <taxon>Bacteria</taxon>
        <taxon>Pseudomonadati</taxon>
        <taxon>Pseudomonadota</taxon>
        <taxon>Betaproteobacteria</taxon>
        <taxon>Burkholderiales</taxon>
        <taxon>Comamonadaceae</taxon>
        <taxon>Ramlibacter</taxon>
    </lineage>
</organism>
<name>A0ABR9S997_9BURK</name>
<dbReference type="RefSeq" id="WP_193678721.1">
    <property type="nucleotide sequence ID" value="NZ_JADDIV010000006.1"/>
</dbReference>
<evidence type="ECO:0000256" key="1">
    <source>
        <dbReference type="SAM" id="Coils"/>
    </source>
</evidence>
<sequence>MNIRSTLLAAALVATGASAQHGGHGAHAAHAAPASPYAGLQSREIKALSAEEAQGLREGHGLRYALAAELNGYPGPLHVLEHAEALRLSPGQRTATEALMRAHRGEARELGARAIEAERRLDQAFAQRTVDAASLAQLTGQIGELQAQLRAAHLRTHLQQTALLTPQQVARYQQLRGYDAPDAPRKQQP</sequence>
<evidence type="ECO:0000256" key="2">
    <source>
        <dbReference type="SAM" id="SignalP"/>
    </source>
</evidence>
<dbReference type="Gene3D" id="1.20.120.1490">
    <property type="match status" value="1"/>
</dbReference>
<evidence type="ECO:0000313" key="4">
    <source>
        <dbReference type="Proteomes" id="UP000806285"/>
    </source>
</evidence>
<evidence type="ECO:0000313" key="3">
    <source>
        <dbReference type="EMBL" id="MBE7370103.1"/>
    </source>
</evidence>
<accession>A0ABR9S997</accession>
<comment type="caution">
    <text evidence="3">The sequence shown here is derived from an EMBL/GenBank/DDBJ whole genome shotgun (WGS) entry which is preliminary data.</text>
</comment>
<feature type="chain" id="PRO_5047210848" evidence="2">
    <location>
        <begin position="20"/>
        <end position="189"/>
    </location>
</feature>
<dbReference type="Proteomes" id="UP000806285">
    <property type="component" value="Unassembled WGS sequence"/>
</dbReference>
<dbReference type="EMBL" id="JADDIV010000006">
    <property type="protein sequence ID" value="MBE7370103.1"/>
    <property type="molecule type" value="Genomic_DNA"/>
</dbReference>